<dbReference type="CDD" id="cd20554">
    <property type="entry name" value="CYCLIN_TFIIIB90_rpt2"/>
    <property type="match status" value="1"/>
</dbReference>
<sequence length="312" mass="35287">MGEEIALFTDLYPCLYIPRFTQMLEFGEKSREVSMTALRLVQRMKRDWMHTGRRPSGLCGAALLVAARLHDFCRTIKEIVNVVKVCEATLKKRLTEFEDTPTSQLTIEEFMSVDLDQECDPPCFTAGLKKKKAQQLELELKKKIDDFEDEIQGYQDEIDAELGSCRPKLRGVYAAYTKEECLNEDITSTSSKVVEELNEGDELQAVAKHFGKELDEITLEALIKLEKEGSEDEENQQENFSKRKGPSLASILGRMSTSATLGLTESISHCVGDNMENVSFQQGEAGSYCPYEKKIQIVKKKSSRGFCLSFEK</sequence>
<comment type="similarity">
    <text evidence="2">Belongs to the TFIIB family.</text>
</comment>
<evidence type="ECO:0000256" key="3">
    <source>
        <dbReference type="ARBA" id="ARBA00022723"/>
    </source>
</evidence>
<dbReference type="SUPFAM" id="SSF47954">
    <property type="entry name" value="Cyclin-like"/>
    <property type="match status" value="1"/>
</dbReference>
<keyword evidence="5" id="KW-0862">Zinc</keyword>
<comment type="caution">
    <text evidence="11">The sequence shown here is derived from an EMBL/GenBank/DDBJ whole genome shotgun (WGS) entry which is preliminary data.</text>
</comment>
<comment type="subcellular location">
    <subcellularLocation>
        <location evidence="1">Nucleus</location>
    </subcellularLocation>
</comment>
<dbReference type="Pfam" id="PF00382">
    <property type="entry name" value="TFIIB"/>
    <property type="match status" value="1"/>
</dbReference>
<keyword evidence="9" id="KW-0175">Coiled coil</keyword>
<accession>A0ABU7BTC9</accession>
<evidence type="ECO:0000313" key="12">
    <source>
        <dbReference type="Proteomes" id="UP001345963"/>
    </source>
</evidence>
<dbReference type="Gene3D" id="1.10.472.10">
    <property type="entry name" value="Cyclin-like"/>
    <property type="match status" value="1"/>
</dbReference>
<evidence type="ECO:0000256" key="6">
    <source>
        <dbReference type="ARBA" id="ARBA00023015"/>
    </source>
</evidence>
<proteinExistence type="inferred from homology"/>
<keyword evidence="6" id="KW-0805">Transcription regulation</keyword>
<keyword evidence="8" id="KW-0539">Nucleus</keyword>
<keyword evidence="4" id="KW-0863">Zinc-finger</keyword>
<dbReference type="PANTHER" id="PTHR11618">
    <property type="entry name" value="TRANSCRIPTION INITIATION FACTOR IIB-RELATED"/>
    <property type="match status" value="1"/>
</dbReference>
<name>A0ABU7BTC9_9TELE</name>
<dbReference type="EMBL" id="JAHUTI010068879">
    <property type="protein sequence ID" value="MED6253613.1"/>
    <property type="molecule type" value="Genomic_DNA"/>
</dbReference>
<dbReference type="InterPro" id="IPR036915">
    <property type="entry name" value="Cyclin-like_sf"/>
</dbReference>
<dbReference type="PANTHER" id="PTHR11618:SF4">
    <property type="entry name" value="TRANSCRIPTION FACTOR IIIB 90 KDA SUBUNIT"/>
    <property type="match status" value="1"/>
</dbReference>
<evidence type="ECO:0000256" key="4">
    <source>
        <dbReference type="ARBA" id="ARBA00022771"/>
    </source>
</evidence>
<dbReference type="SMART" id="SM00385">
    <property type="entry name" value="CYCLIN"/>
    <property type="match status" value="1"/>
</dbReference>
<evidence type="ECO:0000256" key="8">
    <source>
        <dbReference type="ARBA" id="ARBA00023242"/>
    </source>
</evidence>
<feature type="domain" description="Cyclin-like" evidence="10">
    <location>
        <begin position="15"/>
        <end position="99"/>
    </location>
</feature>
<evidence type="ECO:0000256" key="1">
    <source>
        <dbReference type="ARBA" id="ARBA00004123"/>
    </source>
</evidence>
<dbReference type="Proteomes" id="UP001345963">
    <property type="component" value="Unassembled WGS sequence"/>
</dbReference>
<dbReference type="InterPro" id="IPR000812">
    <property type="entry name" value="TFIIB"/>
</dbReference>
<evidence type="ECO:0000259" key="10">
    <source>
        <dbReference type="SMART" id="SM00385"/>
    </source>
</evidence>
<evidence type="ECO:0000256" key="2">
    <source>
        <dbReference type="ARBA" id="ARBA00010857"/>
    </source>
</evidence>
<keyword evidence="3" id="KW-0479">Metal-binding</keyword>
<keyword evidence="7" id="KW-0804">Transcription</keyword>
<evidence type="ECO:0000256" key="5">
    <source>
        <dbReference type="ARBA" id="ARBA00022833"/>
    </source>
</evidence>
<dbReference type="InterPro" id="IPR013150">
    <property type="entry name" value="TFIIB_cyclin"/>
</dbReference>
<organism evidence="11 12">
    <name type="scientific">Ataeniobius toweri</name>
    <dbReference type="NCBI Taxonomy" id="208326"/>
    <lineage>
        <taxon>Eukaryota</taxon>
        <taxon>Metazoa</taxon>
        <taxon>Chordata</taxon>
        <taxon>Craniata</taxon>
        <taxon>Vertebrata</taxon>
        <taxon>Euteleostomi</taxon>
        <taxon>Actinopterygii</taxon>
        <taxon>Neopterygii</taxon>
        <taxon>Teleostei</taxon>
        <taxon>Neoteleostei</taxon>
        <taxon>Acanthomorphata</taxon>
        <taxon>Ovalentaria</taxon>
        <taxon>Atherinomorphae</taxon>
        <taxon>Cyprinodontiformes</taxon>
        <taxon>Goodeidae</taxon>
        <taxon>Ataeniobius</taxon>
    </lineage>
</organism>
<feature type="coiled-coil region" evidence="9">
    <location>
        <begin position="130"/>
        <end position="164"/>
    </location>
</feature>
<evidence type="ECO:0000256" key="9">
    <source>
        <dbReference type="SAM" id="Coils"/>
    </source>
</evidence>
<evidence type="ECO:0000313" key="11">
    <source>
        <dbReference type="EMBL" id="MED6253613.1"/>
    </source>
</evidence>
<evidence type="ECO:0000256" key="7">
    <source>
        <dbReference type="ARBA" id="ARBA00023163"/>
    </source>
</evidence>
<dbReference type="InterPro" id="IPR013763">
    <property type="entry name" value="Cyclin-like_dom"/>
</dbReference>
<reference evidence="11 12" key="1">
    <citation type="submission" date="2021-07" db="EMBL/GenBank/DDBJ databases">
        <authorList>
            <person name="Palmer J.M."/>
        </authorList>
    </citation>
    <scope>NUCLEOTIDE SEQUENCE [LARGE SCALE GENOMIC DNA]</scope>
    <source>
        <strain evidence="11 12">AT_MEX2019</strain>
        <tissue evidence="11">Muscle</tissue>
    </source>
</reference>
<gene>
    <name evidence="11" type="ORF">ATANTOWER_017809</name>
</gene>
<keyword evidence="12" id="KW-1185">Reference proteome</keyword>
<protein>
    <recommendedName>
        <fullName evidence="10">Cyclin-like domain-containing protein</fullName>
    </recommendedName>
</protein>